<dbReference type="GO" id="GO:0034501">
    <property type="term" value="P:protein localization to kinetochore"/>
    <property type="evidence" value="ECO:0007669"/>
    <property type="project" value="InterPro"/>
</dbReference>
<keyword evidence="1" id="KW-0175">Coiled coil</keyword>
<dbReference type="AlphaFoldDB" id="A0AAV9IF82"/>
<name>A0AAV9IF82_9RHOD</name>
<dbReference type="GO" id="GO:0051315">
    <property type="term" value="P:attachment of mitotic spindle microtubules to kinetochore"/>
    <property type="evidence" value="ECO:0007669"/>
    <property type="project" value="TreeGrafter"/>
</dbReference>
<dbReference type="EMBL" id="JANCYU010000034">
    <property type="protein sequence ID" value="KAK4525876.1"/>
    <property type="molecule type" value="Genomic_DNA"/>
</dbReference>
<keyword evidence="4" id="KW-1185">Reference proteome</keyword>
<gene>
    <name evidence="3" type="ORF">GAYE_SCF17G3785</name>
</gene>
<comment type="caution">
    <text evidence="3">The sequence shown here is derived from an EMBL/GenBank/DDBJ whole genome shotgun (WGS) entry which is preliminary data.</text>
</comment>
<feature type="domain" description="Kinetochore protein Sos7 coiled-coil" evidence="2">
    <location>
        <begin position="49"/>
        <end position="123"/>
    </location>
</feature>
<dbReference type="PANTHER" id="PTHR37329:SF1">
    <property type="entry name" value="KINETOCHORE PROTEIN SOS7"/>
    <property type="match status" value="1"/>
</dbReference>
<dbReference type="Pfam" id="PF20882">
    <property type="entry name" value="Sos7"/>
    <property type="match status" value="1"/>
</dbReference>
<protein>
    <recommendedName>
        <fullName evidence="2">Kinetochore protein Sos7 coiled-coil domain-containing protein</fullName>
    </recommendedName>
</protein>
<evidence type="ECO:0000313" key="4">
    <source>
        <dbReference type="Proteomes" id="UP001300502"/>
    </source>
</evidence>
<dbReference type="InterPro" id="IPR037475">
    <property type="entry name" value="Sos7"/>
</dbReference>
<evidence type="ECO:0000256" key="1">
    <source>
        <dbReference type="SAM" id="Coils"/>
    </source>
</evidence>
<evidence type="ECO:0000259" key="2">
    <source>
        <dbReference type="Pfam" id="PF20882"/>
    </source>
</evidence>
<dbReference type="GO" id="GO:0000776">
    <property type="term" value="C:kinetochore"/>
    <property type="evidence" value="ECO:0007669"/>
    <property type="project" value="InterPro"/>
</dbReference>
<reference evidence="3 4" key="1">
    <citation type="submission" date="2022-07" db="EMBL/GenBank/DDBJ databases">
        <title>Genome-wide signatures of adaptation to extreme environments.</title>
        <authorList>
            <person name="Cho C.H."/>
            <person name="Yoon H.S."/>
        </authorList>
    </citation>
    <scope>NUCLEOTIDE SEQUENCE [LARGE SCALE GENOMIC DNA]</scope>
    <source>
        <strain evidence="3 4">108.79 E11</strain>
    </source>
</reference>
<sequence length="451" mass="54039">MTTRVLEELQQEFDKLDAYKSFLEQHQKQVEDEYQDNSIHTQWKITQDMMHKLKFSFLELETKRRFLENIQVSNDHDIIPTDQKIADLEITTAQSKNQVKRSKQYTQSLFQQIENLADEWVQKKRRYREYLQSCQYKLEQLKTWREQSSDVFQDEEGYYQQVKYLDETNAKALLHQREQQLSQLASRKQQLEDRRNQLLWDIEPLESAVQQMRSHVSVLEQDAKENIGEDDTRSRMKQVMTWYDNLIQFLQSLSGVAIQVKQDSNTLQVIISPEQDSILLEEEHRLNIQWNESSIVKVQLIPEHISLQDWKQKWPQVTHIPYLVRETIHRLYAFHFQLKEMKQSYENDPNAASLSQTWSIPSPNLIRLSMNETIFLDLQFQLGYPDANTRFDIIRFFAATEEQRRWWKNTDVWNKLIALDTSNLIEWQRAMRQIIRNTIESSKSLSFPPSS</sequence>
<feature type="coiled-coil region" evidence="1">
    <location>
        <begin position="174"/>
        <end position="201"/>
    </location>
</feature>
<accession>A0AAV9IF82</accession>
<dbReference type="PANTHER" id="PTHR37329">
    <property type="entry name" value="KINETOCHORE PROTEIN SOS7"/>
    <property type="match status" value="1"/>
</dbReference>
<dbReference type="Proteomes" id="UP001300502">
    <property type="component" value="Unassembled WGS sequence"/>
</dbReference>
<proteinExistence type="predicted"/>
<dbReference type="InterPro" id="IPR048781">
    <property type="entry name" value="Sos7_CC"/>
</dbReference>
<evidence type="ECO:0000313" key="3">
    <source>
        <dbReference type="EMBL" id="KAK4525876.1"/>
    </source>
</evidence>
<organism evidence="3 4">
    <name type="scientific">Galdieria yellowstonensis</name>
    <dbReference type="NCBI Taxonomy" id="3028027"/>
    <lineage>
        <taxon>Eukaryota</taxon>
        <taxon>Rhodophyta</taxon>
        <taxon>Bangiophyceae</taxon>
        <taxon>Galdieriales</taxon>
        <taxon>Galdieriaceae</taxon>
        <taxon>Galdieria</taxon>
    </lineage>
</organism>